<evidence type="ECO:0000256" key="9">
    <source>
        <dbReference type="PROSITE-ProRule" id="PRU00742"/>
    </source>
</evidence>
<dbReference type="InterPro" id="IPR020855">
    <property type="entry name" value="Ureohydrolase_Mn_BS"/>
</dbReference>
<evidence type="ECO:0000256" key="6">
    <source>
        <dbReference type="ARBA" id="ARBA00022801"/>
    </source>
</evidence>
<keyword evidence="12" id="KW-0472">Membrane</keyword>
<evidence type="ECO:0000256" key="11">
    <source>
        <dbReference type="RuleBase" id="RU361159"/>
    </source>
</evidence>
<dbReference type="OrthoDB" id="9992747at2759"/>
<dbReference type="PANTHER" id="PTHR43782">
    <property type="entry name" value="ARGINASE"/>
    <property type="match status" value="1"/>
</dbReference>
<gene>
    <name evidence="13" type="primary">CAR1</name>
    <name evidence="13" type="ORF">ATY40_BA7502177</name>
</gene>
<comment type="cofactor">
    <cofactor evidence="11">
        <name>Mn(2+)</name>
        <dbReference type="ChEBI" id="CHEBI:29035"/>
    </cofactor>
    <text evidence="11">Binds 2 manganese ions per subunit.</text>
</comment>
<dbReference type="GO" id="GO:0004053">
    <property type="term" value="F:arginase activity"/>
    <property type="evidence" value="ECO:0007669"/>
    <property type="project" value="UniProtKB-EC"/>
</dbReference>
<evidence type="ECO:0000256" key="10">
    <source>
        <dbReference type="RuleBase" id="RU003684"/>
    </source>
</evidence>
<organism evidence="13 14">
    <name type="scientific">Komagataella pastoris</name>
    <name type="common">Yeast</name>
    <name type="synonym">Pichia pastoris</name>
    <dbReference type="NCBI Taxonomy" id="4922"/>
    <lineage>
        <taxon>Eukaryota</taxon>
        <taxon>Fungi</taxon>
        <taxon>Dikarya</taxon>
        <taxon>Ascomycota</taxon>
        <taxon>Saccharomycotina</taxon>
        <taxon>Pichiomycetes</taxon>
        <taxon>Pichiales</taxon>
        <taxon>Pichiaceae</taxon>
        <taxon>Komagataella</taxon>
    </lineage>
</organism>
<evidence type="ECO:0000256" key="3">
    <source>
        <dbReference type="ARBA" id="ARBA00018123"/>
    </source>
</evidence>
<dbReference type="GO" id="GO:0005634">
    <property type="term" value="C:nucleus"/>
    <property type="evidence" value="ECO:0007669"/>
    <property type="project" value="TreeGrafter"/>
</dbReference>
<name>A0A1B2JCT6_PICPA</name>
<sequence>MDDKKPNVVLYISLQSRCLAKEAHPSAMVRSSLPGGGRGHLLAGRLVLALTCLLSFYNFYLSLLVTLMATDPSISIDIYTVNGLSNNTCNWYKRRWNSLSSFPYSLQLIMETQVNYNFYPNKEVTIISAPFSAGQRNGGVEKGPKYLLKHGLKEDLEALGWKVSLEEPLKGSGLDLPPSETSQEIFEAGNSRMRNPTIVGQATEKIFETVKSVAHKKVFPLTIGGDHAIGMSTLAGFLDAYPDACVLWIDAHADINTPDTSPSGNLHGFPVSFAMGLKRDLWHKQFDWLDNAKTKLLANRIAYIGLRDVDAGEKVILRDLGIAAYSMYHVDKYGIAKVVEMALSKINPSGKSPVHISYDVDALDPLFTPATGTPVRGGLTFREGMYIVEAVAETGNLAALDIVECNPDLAISNVHEFDTIAAGCAIAKSALGETLV</sequence>
<keyword evidence="14" id="KW-1185">Reference proteome</keyword>
<keyword evidence="4 11" id="KW-0056">Arginine metabolism</keyword>
<dbReference type="CDD" id="cd09989">
    <property type="entry name" value="Arginase"/>
    <property type="match status" value="1"/>
</dbReference>
<dbReference type="NCBIfam" id="TIGR01229">
    <property type="entry name" value="rocF_arginase"/>
    <property type="match status" value="1"/>
</dbReference>
<evidence type="ECO:0000256" key="7">
    <source>
        <dbReference type="ARBA" id="ARBA00023211"/>
    </source>
</evidence>
<feature type="transmembrane region" description="Helical" evidence="12">
    <location>
        <begin position="46"/>
        <end position="69"/>
    </location>
</feature>
<reference evidence="13 14" key="1">
    <citation type="submission" date="2016-02" db="EMBL/GenBank/DDBJ databases">
        <title>Comparative genomic and transcriptomic foundation for Pichia pastoris.</title>
        <authorList>
            <person name="Love K.R."/>
            <person name="Shah K.A."/>
            <person name="Whittaker C.A."/>
            <person name="Wu J."/>
            <person name="Bartlett M.C."/>
            <person name="Ma D."/>
            <person name="Leeson R.L."/>
            <person name="Priest M."/>
            <person name="Young S.K."/>
            <person name="Love J.C."/>
        </authorList>
    </citation>
    <scope>NUCLEOTIDE SEQUENCE [LARGE SCALE GENOMIC DNA]</scope>
    <source>
        <strain evidence="13 14">ATCC 28485</strain>
    </source>
</reference>
<accession>A0A1B2JCT6</accession>
<comment type="pathway">
    <text evidence="1">Nitrogen metabolism; urea cycle; L-ornithine and urea from L-arginine: step 1/1.</text>
</comment>
<dbReference type="Gene3D" id="3.40.800.10">
    <property type="entry name" value="Ureohydrolase domain"/>
    <property type="match status" value="1"/>
</dbReference>
<proteinExistence type="inferred from homology"/>
<comment type="catalytic activity">
    <reaction evidence="8 11">
        <text>L-arginine + H2O = urea + L-ornithine</text>
        <dbReference type="Rhea" id="RHEA:20569"/>
        <dbReference type="ChEBI" id="CHEBI:15377"/>
        <dbReference type="ChEBI" id="CHEBI:16199"/>
        <dbReference type="ChEBI" id="CHEBI:32682"/>
        <dbReference type="ChEBI" id="CHEBI:46911"/>
        <dbReference type="EC" id="3.5.3.1"/>
    </reaction>
</comment>
<evidence type="ECO:0000313" key="13">
    <source>
        <dbReference type="EMBL" id="ANZ75840.1"/>
    </source>
</evidence>
<dbReference type="EC" id="3.5.3.1" evidence="2 11"/>
<dbReference type="AlphaFoldDB" id="A0A1B2JCT6"/>
<evidence type="ECO:0000256" key="2">
    <source>
        <dbReference type="ARBA" id="ARBA00012168"/>
    </source>
</evidence>
<dbReference type="GO" id="GO:0005829">
    <property type="term" value="C:cytosol"/>
    <property type="evidence" value="ECO:0007669"/>
    <property type="project" value="TreeGrafter"/>
</dbReference>
<dbReference type="FunFam" id="3.40.800.10:FF:000012">
    <property type="entry name" value="Arginase"/>
    <property type="match status" value="1"/>
</dbReference>
<keyword evidence="6 10" id="KW-0378">Hydrolase</keyword>
<evidence type="ECO:0000256" key="5">
    <source>
        <dbReference type="ARBA" id="ARBA00022723"/>
    </source>
</evidence>
<dbReference type="Pfam" id="PF00491">
    <property type="entry name" value="Arginase"/>
    <property type="match status" value="1"/>
</dbReference>
<evidence type="ECO:0000313" key="14">
    <source>
        <dbReference type="Proteomes" id="UP000094565"/>
    </source>
</evidence>
<keyword evidence="5 11" id="KW-0479">Metal-binding</keyword>
<dbReference type="InterPro" id="IPR014033">
    <property type="entry name" value="Arginase"/>
</dbReference>
<dbReference type="Proteomes" id="UP000094565">
    <property type="component" value="Chromosome 2"/>
</dbReference>
<keyword evidence="12" id="KW-0812">Transmembrane</keyword>
<dbReference type="InterPro" id="IPR023696">
    <property type="entry name" value="Ureohydrolase_dom_sf"/>
</dbReference>
<evidence type="ECO:0000256" key="8">
    <source>
        <dbReference type="ARBA" id="ARBA00047391"/>
    </source>
</evidence>
<comment type="similarity">
    <text evidence="9 10">Belongs to the arginase family.</text>
</comment>
<dbReference type="PROSITE" id="PS51409">
    <property type="entry name" value="ARGINASE_2"/>
    <property type="match status" value="1"/>
</dbReference>
<dbReference type="GO" id="GO:0030145">
    <property type="term" value="F:manganese ion binding"/>
    <property type="evidence" value="ECO:0007669"/>
    <property type="project" value="TreeGrafter"/>
</dbReference>
<evidence type="ECO:0000256" key="12">
    <source>
        <dbReference type="SAM" id="Phobius"/>
    </source>
</evidence>
<dbReference type="PROSITE" id="PS01053">
    <property type="entry name" value="ARGINASE_1"/>
    <property type="match status" value="1"/>
</dbReference>
<keyword evidence="7 11" id="KW-0464">Manganese</keyword>
<keyword evidence="12" id="KW-1133">Transmembrane helix</keyword>
<dbReference type="GO" id="GO:0006525">
    <property type="term" value="P:arginine metabolic process"/>
    <property type="evidence" value="ECO:0007669"/>
    <property type="project" value="UniProtKB-KW"/>
</dbReference>
<evidence type="ECO:0000256" key="4">
    <source>
        <dbReference type="ARBA" id="ARBA00022503"/>
    </source>
</evidence>
<dbReference type="InterPro" id="IPR006035">
    <property type="entry name" value="Ureohydrolase"/>
</dbReference>
<dbReference type="EMBL" id="CP014585">
    <property type="protein sequence ID" value="ANZ75840.1"/>
    <property type="molecule type" value="Genomic_DNA"/>
</dbReference>
<dbReference type="UniPathway" id="UPA00158">
    <property type="reaction ID" value="UER00270"/>
</dbReference>
<dbReference type="PANTHER" id="PTHR43782:SF3">
    <property type="entry name" value="ARGINASE"/>
    <property type="match status" value="1"/>
</dbReference>
<dbReference type="SUPFAM" id="SSF52768">
    <property type="entry name" value="Arginase/deacetylase"/>
    <property type="match status" value="1"/>
</dbReference>
<dbReference type="PRINTS" id="PR00116">
    <property type="entry name" value="ARGINASE"/>
</dbReference>
<protein>
    <recommendedName>
        <fullName evidence="3 11">Arginase</fullName>
        <ecNumber evidence="2 11">3.5.3.1</ecNumber>
    </recommendedName>
</protein>
<evidence type="ECO:0000256" key="1">
    <source>
        <dbReference type="ARBA" id="ARBA00005098"/>
    </source>
</evidence>
<dbReference type="GO" id="GO:0000050">
    <property type="term" value="P:urea cycle"/>
    <property type="evidence" value="ECO:0007669"/>
    <property type="project" value="UniProtKB-UniPathway"/>
</dbReference>